<comment type="caution">
    <text evidence="1">The sequence shown here is derived from an EMBL/GenBank/DDBJ whole genome shotgun (WGS) entry which is preliminary data.</text>
</comment>
<evidence type="ECO:0008006" key="3">
    <source>
        <dbReference type="Google" id="ProtNLM"/>
    </source>
</evidence>
<sequence>MVEDEPVTEWFARVGTSPGVGGIASRWHGPAVRVVSVGPLFDVVVVAADLGKEACSLLKVANDLGPVVGTDLGRLSFLTAPHGGDRWKELNADSGLSAVAQARYLSAGTYLWLPTPDPPPAPWQPMAWWVEHPRMVDGAVRLTDAAHLCAAIGVAVHTLAAGALPGSG</sequence>
<proteinExistence type="predicted"/>
<dbReference type="Proteomes" id="UP000286931">
    <property type="component" value="Unassembled WGS sequence"/>
</dbReference>
<organism evidence="1 2">
    <name type="scientific">Embleya hyalina</name>
    <dbReference type="NCBI Taxonomy" id="516124"/>
    <lineage>
        <taxon>Bacteria</taxon>
        <taxon>Bacillati</taxon>
        <taxon>Actinomycetota</taxon>
        <taxon>Actinomycetes</taxon>
        <taxon>Kitasatosporales</taxon>
        <taxon>Streptomycetaceae</taxon>
        <taxon>Embleya</taxon>
    </lineage>
</organism>
<accession>A0A401YTR2</accession>
<dbReference type="OrthoDB" id="3852429at2"/>
<dbReference type="RefSeq" id="WP_126639937.1">
    <property type="nucleotide sequence ID" value="NZ_BIFH01000026.1"/>
</dbReference>
<dbReference type="EMBL" id="BIFH01000026">
    <property type="protein sequence ID" value="GCD98000.1"/>
    <property type="molecule type" value="Genomic_DNA"/>
</dbReference>
<protein>
    <recommendedName>
        <fullName evidence="3">DNA primase</fullName>
    </recommendedName>
</protein>
<gene>
    <name evidence="1" type="ORF">EHYA_05700</name>
</gene>
<evidence type="ECO:0000313" key="2">
    <source>
        <dbReference type="Proteomes" id="UP000286931"/>
    </source>
</evidence>
<reference evidence="1 2" key="1">
    <citation type="submission" date="2018-12" db="EMBL/GenBank/DDBJ databases">
        <title>Draft genome sequence of Embleya hyalina NBRC 13850T.</title>
        <authorList>
            <person name="Komaki H."/>
            <person name="Hosoyama A."/>
            <person name="Kimura A."/>
            <person name="Ichikawa N."/>
            <person name="Tamura T."/>
        </authorList>
    </citation>
    <scope>NUCLEOTIDE SEQUENCE [LARGE SCALE GENOMIC DNA]</scope>
    <source>
        <strain evidence="1 2">NBRC 13850</strain>
    </source>
</reference>
<dbReference type="AlphaFoldDB" id="A0A401YTR2"/>
<keyword evidence="2" id="KW-1185">Reference proteome</keyword>
<name>A0A401YTR2_9ACTN</name>
<evidence type="ECO:0000313" key="1">
    <source>
        <dbReference type="EMBL" id="GCD98000.1"/>
    </source>
</evidence>